<evidence type="ECO:0000256" key="1">
    <source>
        <dbReference type="SAM" id="MobiDB-lite"/>
    </source>
</evidence>
<feature type="region of interest" description="Disordered" evidence="1">
    <location>
        <begin position="1"/>
        <end position="35"/>
    </location>
</feature>
<organism evidence="2 3">
    <name type="scientific">Romanomermis culicivorax</name>
    <name type="common">Nematode worm</name>
    <dbReference type="NCBI Taxonomy" id="13658"/>
    <lineage>
        <taxon>Eukaryota</taxon>
        <taxon>Metazoa</taxon>
        <taxon>Ecdysozoa</taxon>
        <taxon>Nematoda</taxon>
        <taxon>Enoplea</taxon>
        <taxon>Dorylaimia</taxon>
        <taxon>Mermithida</taxon>
        <taxon>Mermithoidea</taxon>
        <taxon>Mermithidae</taxon>
        <taxon>Romanomermis</taxon>
    </lineage>
</organism>
<feature type="compositionally biased region" description="Basic and acidic residues" evidence="1">
    <location>
        <begin position="20"/>
        <end position="33"/>
    </location>
</feature>
<name>A0A915JZ72_ROMCU</name>
<reference evidence="3" key="1">
    <citation type="submission" date="2022-11" db="UniProtKB">
        <authorList>
            <consortium name="WormBaseParasite"/>
        </authorList>
    </citation>
    <scope>IDENTIFICATION</scope>
</reference>
<dbReference type="AlphaFoldDB" id="A0A915JZ72"/>
<proteinExistence type="predicted"/>
<sequence>SPTKGKKSGSNDQLLEENGDDYRNGQKDDHYEHGPMTIRPNVITFRLPVVVLDRRITVTMPVVRIVIVKNYGNYNKSWFKRILHIEPFGQKVLTNTFDSSSTKSNWTIVRASTTVRTFLKHCRRRRTLAALGGRLFSLCSPVPFYHTRIEKQTVLYSSDDVEADFEEHNCMT</sequence>
<dbReference type="WBParaSite" id="nRc.2.0.1.t30957-RA">
    <property type="protein sequence ID" value="nRc.2.0.1.t30957-RA"/>
    <property type="gene ID" value="nRc.2.0.1.g30957"/>
</dbReference>
<keyword evidence="2" id="KW-1185">Reference proteome</keyword>
<dbReference type="Proteomes" id="UP000887565">
    <property type="component" value="Unplaced"/>
</dbReference>
<evidence type="ECO:0000313" key="3">
    <source>
        <dbReference type="WBParaSite" id="nRc.2.0.1.t30957-RA"/>
    </source>
</evidence>
<protein>
    <submittedName>
        <fullName evidence="3">Uncharacterized protein</fullName>
    </submittedName>
</protein>
<accession>A0A915JZ72</accession>
<evidence type="ECO:0000313" key="2">
    <source>
        <dbReference type="Proteomes" id="UP000887565"/>
    </source>
</evidence>